<dbReference type="Pfam" id="PF01812">
    <property type="entry name" value="5-FTHF_cyc-lig"/>
    <property type="match status" value="1"/>
</dbReference>
<keyword evidence="3 4" id="KW-0067">ATP-binding</keyword>
<dbReference type="EC" id="6.3.3.2" evidence="5"/>
<sequence>MNKAEIRKQENRKRKALTPEELAVLSKKLLEQFTLLDFSVVNTLHIFLPIAEKNEPDTFLFIDWLKKNHPKVKIIVPRADFEQLIMTHHYYNGEQELLKSSFNILEPVAEEQHTGDIDLVVVPLLAFDDRGYRVGYGKGFYDRFLEGRKTLKVGLSLFKSVGIITDPDVNDVRLDLCITPDGIISFKN</sequence>
<evidence type="ECO:0000256" key="4">
    <source>
        <dbReference type="PIRSR" id="PIRSR006806-1"/>
    </source>
</evidence>
<keyword evidence="6" id="KW-0436">Ligase</keyword>
<dbReference type="GO" id="GO:0005524">
    <property type="term" value="F:ATP binding"/>
    <property type="evidence" value="ECO:0007669"/>
    <property type="project" value="UniProtKB-KW"/>
</dbReference>
<dbReference type="InterPro" id="IPR024185">
    <property type="entry name" value="FTHF_cligase-like_sf"/>
</dbReference>
<keyword evidence="5" id="KW-0479">Metal-binding</keyword>
<dbReference type="GO" id="GO:0009396">
    <property type="term" value="P:folic acid-containing compound biosynthetic process"/>
    <property type="evidence" value="ECO:0007669"/>
    <property type="project" value="TreeGrafter"/>
</dbReference>
<evidence type="ECO:0000313" key="7">
    <source>
        <dbReference type="Proteomes" id="UP000032049"/>
    </source>
</evidence>
<dbReference type="NCBIfam" id="TIGR02727">
    <property type="entry name" value="MTHFS_bact"/>
    <property type="match status" value="1"/>
</dbReference>
<dbReference type="GO" id="GO:0030272">
    <property type="term" value="F:5-formyltetrahydrofolate cyclo-ligase activity"/>
    <property type="evidence" value="ECO:0007669"/>
    <property type="project" value="UniProtKB-EC"/>
</dbReference>
<keyword evidence="7" id="KW-1185">Reference proteome</keyword>
<feature type="binding site" evidence="4">
    <location>
        <position position="48"/>
    </location>
    <ligand>
        <name>substrate</name>
    </ligand>
</feature>
<feature type="binding site" evidence="4">
    <location>
        <begin position="133"/>
        <end position="141"/>
    </location>
    <ligand>
        <name>ATP</name>
        <dbReference type="ChEBI" id="CHEBI:30616"/>
    </ligand>
</feature>
<evidence type="ECO:0000256" key="5">
    <source>
        <dbReference type="RuleBase" id="RU361279"/>
    </source>
</evidence>
<dbReference type="STRING" id="1503925.TH53_16995"/>
<gene>
    <name evidence="6" type="ORF">TH53_16995</name>
</gene>
<dbReference type="OrthoDB" id="9801938at2"/>
<comment type="caution">
    <text evidence="6">The sequence shown here is derived from an EMBL/GenBank/DDBJ whole genome shotgun (WGS) entry which is preliminary data.</text>
</comment>
<name>A0A0D0GFE0_9SPHI</name>
<dbReference type="PANTHER" id="PTHR23407:SF1">
    <property type="entry name" value="5-FORMYLTETRAHYDROFOLATE CYCLO-LIGASE"/>
    <property type="match status" value="1"/>
</dbReference>
<feature type="binding site" evidence="4">
    <location>
        <position position="55"/>
    </location>
    <ligand>
        <name>substrate</name>
    </ligand>
</feature>
<dbReference type="RefSeq" id="WP_041883576.1">
    <property type="nucleotide sequence ID" value="NZ_CP157278.1"/>
</dbReference>
<dbReference type="SUPFAM" id="SSF100950">
    <property type="entry name" value="NagB/RpiA/CoA transferase-like"/>
    <property type="match status" value="1"/>
</dbReference>
<organism evidence="6 7">
    <name type="scientific">Pedobacter lusitanus</name>
    <dbReference type="NCBI Taxonomy" id="1503925"/>
    <lineage>
        <taxon>Bacteria</taxon>
        <taxon>Pseudomonadati</taxon>
        <taxon>Bacteroidota</taxon>
        <taxon>Sphingobacteriia</taxon>
        <taxon>Sphingobacteriales</taxon>
        <taxon>Sphingobacteriaceae</taxon>
        <taxon>Pedobacter</taxon>
    </lineage>
</organism>
<keyword evidence="2 4" id="KW-0547">Nucleotide-binding</keyword>
<protein>
    <recommendedName>
        <fullName evidence="5">5-formyltetrahydrofolate cyclo-ligase</fullName>
        <ecNumber evidence="5">6.3.3.2</ecNumber>
    </recommendedName>
</protein>
<proteinExistence type="inferred from homology"/>
<comment type="catalytic activity">
    <reaction evidence="5">
        <text>(6S)-5-formyl-5,6,7,8-tetrahydrofolate + ATP = (6R)-5,10-methenyltetrahydrofolate + ADP + phosphate</text>
        <dbReference type="Rhea" id="RHEA:10488"/>
        <dbReference type="ChEBI" id="CHEBI:30616"/>
        <dbReference type="ChEBI" id="CHEBI:43474"/>
        <dbReference type="ChEBI" id="CHEBI:57455"/>
        <dbReference type="ChEBI" id="CHEBI:57457"/>
        <dbReference type="ChEBI" id="CHEBI:456216"/>
        <dbReference type="EC" id="6.3.3.2"/>
    </reaction>
</comment>
<comment type="similarity">
    <text evidence="1 5">Belongs to the 5-formyltetrahydrofolate cyclo-ligase family.</text>
</comment>
<dbReference type="EMBL" id="JXRA01000075">
    <property type="protein sequence ID" value="KIO76032.1"/>
    <property type="molecule type" value="Genomic_DNA"/>
</dbReference>
<evidence type="ECO:0000256" key="3">
    <source>
        <dbReference type="ARBA" id="ARBA00022840"/>
    </source>
</evidence>
<dbReference type="InterPro" id="IPR002698">
    <property type="entry name" value="FTHF_cligase"/>
</dbReference>
<dbReference type="AlphaFoldDB" id="A0A0D0GFE0"/>
<evidence type="ECO:0000256" key="2">
    <source>
        <dbReference type="ARBA" id="ARBA00022741"/>
    </source>
</evidence>
<evidence type="ECO:0000313" key="6">
    <source>
        <dbReference type="EMBL" id="KIO76032.1"/>
    </source>
</evidence>
<evidence type="ECO:0000256" key="1">
    <source>
        <dbReference type="ARBA" id="ARBA00010638"/>
    </source>
</evidence>
<dbReference type="GO" id="GO:0046872">
    <property type="term" value="F:metal ion binding"/>
    <property type="evidence" value="ECO:0007669"/>
    <property type="project" value="UniProtKB-KW"/>
</dbReference>
<dbReference type="InterPro" id="IPR037171">
    <property type="entry name" value="NagB/RpiA_transferase-like"/>
</dbReference>
<reference evidence="6 7" key="1">
    <citation type="submission" date="2015-01" db="EMBL/GenBank/DDBJ databases">
        <title>Draft genome sequence of Pedobacter sp. NL19 isolated from sludge of an effluent treatment pond in an abandoned uranium mine.</title>
        <authorList>
            <person name="Santos T."/>
            <person name="Caetano T."/>
            <person name="Covas C."/>
            <person name="Cruz A."/>
            <person name="Mendo S."/>
        </authorList>
    </citation>
    <scope>NUCLEOTIDE SEQUENCE [LARGE SCALE GENOMIC DNA]</scope>
    <source>
        <strain evidence="6 7">NL19</strain>
    </source>
</reference>
<dbReference type="GO" id="GO:0035999">
    <property type="term" value="P:tetrahydrofolate interconversion"/>
    <property type="evidence" value="ECO:0007669"/>
    <property type="project" value="TreeGrafter"/>
</dbReference>
<dbReference type="PANTHER" id="PTHR23407">
    <property type="entry name" value="ATPASE INHIBITOR/5-FORMYLTETRAHYDROFOLATE CYCLO-LIGASE"/>
    <property type="match status" value="1"/>
</dbReference>
<keyword evidence="5" id="KW-0460">Magnesium</keyword>
<accession>A0A0D0GFE0</accession>
<dbReference type="Proteomes" id="UP000032049">
    <property type="component" value="Unassembled WGS sequence"/>
</dbReference>
<comment type="cofactor">
    <cofactor evidence="5">
        <name>Mg(2+)</name>
        <dbReference type="ChEBI" id="CHEBI:18420"/>
    </cofactor>
</comment>
<dbReference type="Gene3D" id="3.40.50.10420">
    <property type="entry name" value="NagB/RpiA/CoA transferase-like"/>
    <property type="match status" value="1"/>
</dbReference>
<feature type="binding site" evidence="4">
    <location>
        <begin position="3"/>
        <end position="7"/>
    </location>
    <ligand>
        <name>ATP</name>
        <dbReference type="ChEBI" id="CHEBI:30616"/>
    </ligand>
</feature>
<dbReference type="PIRSF" id="PIRSF006806">
    <property type="entry name" value="FTHF_cligase"/>
    <property type="match status" value="1"/>
</dbReference>